<dbReference type="InterPro" id="IPR035466">
    <property type="entry name" value="GlmS/AgaS_SIS"/>
</dbReference>
<dbReference type="Pfam" id="PF13522">
    <property type="entry name" value="GATase_6"/>
    <property type="match status" value="1"/>
</dbReference>
<keyword evidence="4 10" id="KW-0032">Aminotransferase</keyword>
<evidence type="ECO:0000313" key="10">
    <source>
        <dbReference type="EMBL" id="OGE03130.1"/>
    </source>
</evidence>
<dbReference type="InterPro" id="IPR029055">
    <property type="entry name" value="Ntn_hydrolases_N"/>
</dbReference>
<feature type="domain" description="SIS" evidence="9">
    <location>
        <begin position="466"/>
        <end position="602"/>
    </location>
</feature>
<dbReference type="InterPro" id="IPR017932">
    <property type="entry name" value="GATase_2_dom"/>
</dbReference>
<accession>A0A1F5HG84</accession>
<dbReference type="PANTHER" id="PTHR10937:SF0">
    <property type="entry name" value="GLUTAMINE--FRUCTOSE-6-PHOSPHATE TRANSAMINASE (ISOMERIZING)"/>
    <property type="match status" value="1"/>
</dbReference>
<evidence type="ECO:0000256" key="7">
    <source>
        <dbReference type="ARBA" id="ARBA00022962"/>
    </source>
</evidence>
<dbReference type="EC" id="2.6.1.16" evidence="2"/>
<dbReference type="Gene3D" id="3.40.50.10490">
    <property type="entry name" value="Glucose-6-phosphate isomerase like protein, domain 1"/>
    <property type="match status" value="2"/>
</dbReference>
<evidence type="ECO:0000256" key="1">
    <source>
        <dbReference type="ARBA" id="ARBA00001031"/>
    </source>
</evidence>
<dbReference type="GO" id="GO:0006047">
    <property type="term" value="P:UDP-N-acetylglucosamine metabolic process"/>
    <property type="evidence" value="ECO:0007669"/>
    <property type="project" value="TreeGrafter"/>
</dbReference>
<dbReference type="InterPro" id="IPR047084">
    <property type="entry name" value="GFAT_N"/>
</dbReference>
<dbReference type="CDD" id="cd05009">
    <property type="entry name" value="SIS_GlmS_GlmD_2"/>
    <property type="match status" value="1"/>
</dbReference>
<proteinExistence type="predicted"/>
<dbReference type="PANTHER" id="PTHR10937">
    <property type="entry name" value="GLUCOSAMINE--FRUCTOSE-6-PHOSPHATE AMINOTRANSFERASE, ISOMERIZING"/>
    <property type="match status" value="1"/>
</dbReference>
<dbReference type="InterPro" id="IPR005855">
    <property type="entry name" value="GFAT"/>
</dbReference>
<dbReference type="InterPro" id="IPR001347">
    <property type="entry name" value="SIS_dom"/>
</dbReference>
<comment type="catalytic activity">
    <reaction evidence="1">
        <text>D-fructose 6-phosphate + L-glutamine = D-glucosamine 6-phosphate + L-glutamate</text>
        <dbReference type="Rhea" id="RHEA:13237"/>
        <dbReference type="ChEBI" id="CHEBI:29985"/>
        <dbReference type="ChEBI" id="CHEBI:58359"/>
        <dbReference type="ChEBI" id="CHEBI:58725"/>
        <dbReference type="ChEBI" id="CHEBI:61527"/>
        <dbReference type="EC" id="2.6.1.16"/>
    </reaction>
</comment>
<evidence type="ECO:0000259" key="8">
    <source>
        <dbReference type="PROSITE" id="PS51278"/>
    </source>
</evidence>
<dbReference type="GO" id="GO:0006002">
    <property type="term" value="P:fructose 6-phosphate metabolic process"/>
    <property type="evidence" value="ECO:0007669"/>
    <property type="project" value="TreeGrafter"/>
</dbReference>
<dbReference type="Pfam" id="PF01380">
    <property type="entry name" value="SIS"/>
    <property type="match status" value="2"/>
</dbReference>
<keyword evidence="6" id="KW-0677">Repeat</keyword>
<dbReference type="NCBIfam" id="NF001484">
    <property type="entry name" value="PRK00331.1"/>
    <property type="match status" value="1"/>
</dbReference>
<dbReference type="GO" id="GO:0006487">
    <property type="term" value="P:protein N-linked glycosylation"/>
    <property type="evidence" value="ECO:0007669"/>
    <property type="project" value="TreeGrafter"/>
</dbReference>
<dbReference type="STRING" id="1797737.A2196_05405"/>
<dbReference type="InterPro" id="IPR035490">
    <property type="entry name" value="GlmS/FrlB_SIS"/>
</dbReference>
<evidence type="ECO:0000256" key="4">
    <source>
        <dbReference type="ARBA" id="ARBA00022576"/>
    </source>
</evidence>
<gene>
    <name evidence="10" type="ORF">A2196_05405</name>
</gene>
<dbReference type="Proteomes" id="UP000176751">
    <property type="component" value="Unassembled WGS sequence"/>
</dbReference>
<feature type="domain" description="Glutamine amidotransferase type-2" evidence="8">
    <location>
        <begin position="2"/>
        <end position="241"/>
    </location>
</feature>
<protein>
    <recommendedName>
        <fullName evidence="3">Glutamine--fructose-6-phosphate aminotransferase [isomerizing]</fullName>
        <ecNumber evidence="2">2.6.1.16</ecNumber>
    </recommendedName>
</protein>
<reference evidence="10 11" key="1">
    <citation type="journal article" date="2016" name="Nat. Commun.">
        <title>Thousands of microbial genomes shed light on interconnected biogeochemical processes in an aquifer system.</title>
        <authorList>
            <person name="Anantharaman K."/>
            <person name="Brown C.T."/>
            <person name="Hug L.A."/>
            <person name="Sharon I."/>
            <person name="Castelle C.J."/>
            <person name="Probst A.J."/>
            <person name="Thomas B.C."/>
            <person name="Singh A."/>
            <person name="Wilkins M.J."/>
            <person name="Karaoz U."/>
            <person name="Brodie E.L."/>
            <person name="Williams K.H."/>
            <person name="Hubbard S.S."/>
            <person name="Banfield J.F."/>
        </authorList>
    </citation>
    <scope>NUCLEOTIDE SEQUENCE [LARGE SCALE GENOMIC DNA]</scope>
</reference>
<evidence type="ECO:0000313" key="11">
    <source>
        <dbReference type="Proteomes" id="UP000176751"/>
    </source>
</evidence>
<feature type="domain" description="SIS" evidence="9">
    <location>
        <begin position="300"/>
        <end position="444"/>
    </location>
</feature>
<name>A0A1F5HG84_9BACT</name>
<dbReference type="SUPFAM" id="SSF56235">
    <property type="entry name" value="N-terminal nucleophile aminohydrolases (Ntn hydrolases)"/>
    <property type="match status" value="1"/>
</dbReference>
<keyword evidence="7" id="KW-0315">Glutamine amidotransferase</keyword>
<dbReference type="NCBIfam" id="TIGR01135">
    <property type="entry name" value="glmS"/>
    <property type="match status" value="1"/>
</dbReference>
<sequence>MCGIFGYVGPRTDAPKIVFEGLKRLEYRGYDSWGIAVKSDKSQVTSDKLVIEKHIGKIGDSKIDSSLITYHSSLALGHTRWATHGGVTVANAHPHLDCTGQIAVVHNGIVENFQELKKELKAKGHKFASETDTEVIAHSIEEEVKIKKEQESQRVRESEYVKNAVRRAFLKLSGLNAVVVMIDGQLIAAKTGSPLVLGFGRPACRQAGGEFFVSSDAAALLPHTHDVYFLEDGQIAQVTKKTIEVFTLSGNKVPIKIQRLNWKTSEVDLGKYKYFIEKEIYEQPEIISKIALNSIETQAFARLVNRAFGTFFVACGSASYAALCGTYLFSKVAKRHVNYSIGSEFNYLEDYIHKDTLVIPISQSGESIDVIEPVVRAKKKGAKIAAIINVLGSTLYREADFNLLLPAGPEKAVVATKSLTAMVATLIQIAYALVGKELTAKKILLSCAKNVQKILHGKELSKIKKLARFLKEKEHVYVIGRGLSYPTALEATLKLKETCYIHAEGLAGGELKHGPIALVDKNTPCIIFAPNDETYEAIISNAAEVKARGGYIIGIGPKNNEVFDFWIQTDDLAEATMIPQIVISQLLAYFIAIGKGLDPDKPRNLAKSVTVK</sequence>
<dbReference type="Gene3D" id="3.60.20.10">
    <property type="entry name" value="Glutamine Phosphoribosylpyrophosphate, subunit 1, domain 1"/>
    <property type="match status" value="1"/>
</dbReference>
<evidence type="ECO:0000256" key="2">
    <source>
        <dbReference type="ARBA" id="ARBA00012916"/>
    </source>
</evidence>
<dbReference type="GO" id="GO:0004360">
    <property type="term" value="F:glutamine-fructose-6-phosphate transaminase (isomerizing) activity"/>
    <property type="evidence" value="ECO:0007669"/>
    <property type="project" value="UniProtKB-EC"/>
</dbReference>
<dbReference type="CDD" id="cd00714">
    <property type="entry name" value="GFAT"/>
    <property type="match status" value="1"/>
</dbReference>
<evidence type="ECO:0000256" key="3">
    <source>
        <dbReference type="ARBA" id="ARBA00016090"/>
    </source>
</evidence>
<dbReference type="SUPFAM" id="SSF53697">
    <property type="entry name" value="SIS domain"/>
    <property type="match status" value="1"/>
</dbReference>
<dbReference type="AlphaFoldDB" id="A0A1F5HG84"/>
<evidence type="ECO:0000259" key="9">
    <source>
        <dbReference type="PROSITE" id="PS51464"/>
    </source>
</evidence>
<dbReference type="EMBL" id="MFCA01000003">
    <property type="protein sequence ID" value="OGE03130.1"/>
    <property type="molecule type" value="Genomic_DNA"/>
</dbReference>
<dbReference type="GO" id="GO:0097367">
    <property type="term" value="F:carbohydrate derivative binding"/>
    <property type="evidence" value="ECO:0007669"/>
    <property type="project" value="InterPro"/>
</dbReference>
<evidence type="ECO:0000256" key="5">
    <source>
        <dbReference type="ARBA" id="ARBA00022679"/>
    </source>
</evidence>
<organism evidence="10 11">
    <name type="scientific">Candidatus Curtissbacteria bacterium RIFOXYA1_FULL_41_14</name>
    <dbReference type="NCBI Taxonomy" id="1797737"/>
    <lineage>
        <taxon>Bacteria</taxon>
        <taxon>Candidatus Curtissiibacteriota</taxon>
    </lineage>
</organism>
<evidence type="ECO:0000256" key="6">
    <source>
        <dbReference type="ARBA" id="ARBA00022737"/>
    </source>
</evidence>
<comment type="caution">
    <text evidence="10">The sequence shown here is derived from an EMBL/GenBank/DDBJ whole genome shotgun (WGS) entry which is preliminary data.</text>
</comment>
<dbReference type="CDD" id="cd05008">
    <property type="entry name" value="SIS_GlmS_GlmD_1"/>
    <property type="match status" value="1"/>
</dbReference>
<keyword evidence="5 10" id="KW-0808">Transferase</keyword>
<dbReference type="InterPro" id="IPR046348">
    <property type="entry name" value="SIS_dom_sf"/>
</dbReference>
<dbReference type="PROSITE" id="PS51464">
    <property type="entry name" value="SIS"/>
    <property type="match status" value="2"/>
</dbReference>
<dbReference type="PROSITE" id="PS51278">
    <property type="entry name" value="GATASE_TYPE_2"/>
    <property type="match status" value="1"/>
</dbReference>